<accession>A0A6M4A8V7</accession>
<reference evidence="2 3" key="1">
    <citation type="journal article" date="2019" name="Int. J. Syst. Evol. Microbiol.">
        <title>Undibacterium piscinae sp. nov., isolated from Korean shiner intestine.</title>
        <authorList>
            <person name="Lee S.Y."/>
            <person name="Kang W."/>
            <person name="Kim P.S."/>
            <person name="Kim H.S."/>
            <person name="Sung H."/>
            <person name="Shin N.R."/>
            <person name="Whon T.W."/>
            <person name="Yun J.H."/>
            <person name="Lee J.Y."/>
            <person name="Lee J.Y."/>
            <person name="Jung M.J."/>
            <person name="Jeong Y.S."/>
            <person name="Tak E.J."/>
            <person name="Han J.E."/>
            <person name="Hyun D.W."/>
            <person name="Kang M.S."/>
            <person name="Lee K.E."/>
            <person name="Lee B.H."/>
            <person name="Bae J.W."/>
        </authorList>
    </citation>
    <scope>NUCLEOTIDE SEQUENCE [LARGE SCALE GENOMIC DNA]</scope>
    <source>
        <strain evidence="2 3">S11R28</strain>
    </source>
</reference>
<protein>
    <submittedName>
        <fullName evidence="2">DUF4405 domain-containing protein</fullName>
    </submittedName>
</protein>
<gene>
    <name evidence="2" type="ORF">EJG51_011860</name>
</gene>
<keyword evidence="1" id="KW-0812">Transmembrane</keyword>
<proteinExistence type="predicted"/>
<sequence>MAPHWQQRQQHFRLERWHRRSLYALVAALTLSGAVWLIAHFFLRQASEFGETLHPWEHPAIQVHGGLAMIALFLTGALLQLHMRRAHRAGRNRASGWSMVAAFAALSISGYGLYYLAAEQSRFWWSGTHWLLGLALPLLLLLHILIGRKAIQHS</sequence>
<dbReference type="KEGG" id="upi:EJG51_011860"/>
<feature type="transmembrane region" description="Helical" evidence="1">
    <location>
        <begin position="63"/>
        <end position="82"/>
    </location>
</feature>
<feature type="transmembrane region" description="Helical" evidence="1">
    <location>
        <begin position="123"/>
        <end position="146"/>
    </location>
</feature>
<evidence type="ECO:0000313" key="3">
    <source>
        <dbReference type="Proteomes" id="UP000274350"/>
    </source>
</evidence>
<dbReference type="EMBL" id="CP051152">
    <property type="protein sequence ID" value="QJQ07711.1"/>
    <property type="molecule type" value="Genomic_DNA"/>
</dbReference>
<dbReference type="OrthoDB" id="6228034at2"/>
<organism evidence="2 3">
    <name type="scientific">Undibacterium piscinae</name>
    <dbReference type="NCBI Taxonomy" id="2495591"/>
    <lineage>
        <taxon>Bacteria</taxon>
        <taxon>Pseudomonadati</taxon>
        <taxon>Pseudomonadota</taxon>
        <taxon>Betaproteobacteria</taxon>
        <taxon>Burkholderiales</taxon>
        <taxon>Oxalobacteraceae</taxon>
        <taxon>Undibacterium</taxon>
    </lineage>
</organism>
<keyword evidence="3" id="KW-1185">Reference proteome</keyword>
<keyword evidence="1" id="KW-1133">Transmembrane helix</keyword>
<name>A0A6M4A8V7_9BURK</name>
<evidence type="ECO:0000256" key="1">
    <source>
        <dbReference type="SAM" id="Phobius"/>
    </source>
</evidence>
<dbReference type="Proteomes" id="UP000274350">
    <property type="component" value="Chromosome"/>
</dbReference>
<feature type="transmembrane region" description="Helical" evidence="1">
    <location>
        <begin position="94"/>
        <end position="117"/>
    </location>
</feature>
<evidence type="ECO:0000313" key="2">
    <source>
        <dbReference type="EMBL" id="QJQ07711.1"/>
    </source>
</evidence>
<keyword evidence="1" id="KW-0472">Membrane</keyword>
<feature type="transmembrane region" description="Helical" evidence="1">
    <location>
        <begin position="21"/>
        <end position="43"/>
    </location>
</feature>
<dbReference type="AlphaFoldDB" id="A0A6M4A8V7"/>